<dbReference type="AlphaFoldDB" id="A0A2A2KK87"/>
<proteinExistence type="predicted"/>
<dbReference type="PANTHER" id="PTHR11686:SF17">
    <property type="entry name" value="GAMMA-GLUTAMYLTRANSPEPTIDASE 1"/>
    <property type="match status" value="1"/>
</dbReference>
<evidence type="ECO:0000256" key="7">
    <source>
        <dbReference type="PIRSR" id="PIRSR600101-2"/>
    </source>
</evidence>
<keyword evidence="1" id="KW-0645">Protease</keyword>
<keyword evidence="10" id="KW-1185">Reference proteome</keyword>
<sequence length="409" mass="45594">MLILVICLFYSVQSEAEKSHNWRITWPAPSSSIQKRFERAAATTDNGVCSKIAGDILKKGGNAVDASIAGMFCLGVVNPQSSGLGGGFLMTFYNRTAGKCFAIDAREAAPGKAYRDMFVGDSDGSKYGFKAAGVPGELAGYWMMYTRFGSGRVPWKTLVEPAINLARNGHPVSEYLDSVMKVKERHFRLFPSVKHWINPQTNATYRAGDNLKREKLADTLELIANSRDPHKLFYFDWAKTFAEEFRQGGGIMTEQDFNNYKVRVYDDDVLQHKDFRTGLTMCGGPPPSAFSVLQLIISTMSELYPEGHKANLYKDPSIYHHQIEAMKFAYAQRTLLGDHDYVPGAMNLARNLTTAKYTKWVVDRIRDKAQPSEYYGGIEQGQVPDHGTSHISVVDEYGNGVSATTTINR</sequence>
<feature type="non-terminal residue" evidence="9">
    <location>
        <position position="409"/>
    </location>
</feature>
<dbReference type="InterPro" id="IPR043138">
    <property type="entry name" value="GGT_lsub"/>
</dbReference>
<evidence type="ECO:0000256" key="1">
    <source>
        <dbReference type="ARBA" id="ARBA00022670"/>
    </source>
</evidence>
<feature type="active site" description="Nucleophile" evidence="6">
    <location>
        <position position="388"/>
    </location>
</feature>
<organism evidence="9 10">
    <name type="scientific">Diploscapter pachys</name>
    <dbReference type="NCBI Taxonomy" id="2018661"/>
    <lineage>
        <taxon>Eukaryota</taxon>
        <taxon>Metazoa</taxon>
        <taxon>Ecdysozoa</taxon>
        <taxon>Nematoda</taxon>
        <taxon>Chromadorea</taxon>
        <taxon>Rhabditida</taxon>
        <taxon>Rhabditina</taxon>
        <taxon>Rhabditomorpha</taxon>
        <taxon>Rhabditoidea</taxon>
        <taxon>Rhabditidae</taxon>
        <taxon>Diploscapter</taxon>
    </lineage>
</organism>
<name>A0A2A2KK87_9BILA</name>
<keyword evidence="3" id="KW-0378">Hydrolase</keyword>
<dbReference type="PRINTS" id="PR01210">
    <property type="entry name" value="GGTRANSPTASE"/>
</dbReference>
<dbReference type="Gene3D" id="1.10.246.130">
    <property type="match status" value="1"/>
</dbReference>
<keyword evidence="8" id="KW-0732">Signal</keyword>
<keyword evidence="4" id="KW-0325">Glycoprotein</keyword>
<gene>
    <name evidence="9" type="ORF">WR25_03914</name>
</gene>
<dbReference type="OrthoDB" id="1081007at2759"/>
<dbReference type="STRING" id="2018661.A0A2A2KK87"/>
<evidence type="ECO:0000256" key="4">
    <source>
        <dbReference type="ARBA" id="ARBA00023180"/>
    </source>
</evidence>
<feature type="binding site" evidence="7">
    <location>
        <begin position="406"/>
        <end position="408"/>
    </location>
    <ligand>
        <name>L-glutamate</name>
        <dbReference type="ChEBI" id="CHEBI:29985"/>
    </ligand>
</feature>
<dbReference type="GO" id="GO:0005886">
    <property type="term" value="C:plasma membrane"/>
    <property type="evidence" value="ECO:0007669"/>
    <property type="project" value="TreeGrafter"/>
</dbReference>
<keyword evidence="5" id="KW-0012">Acyltransferase</keyword>
<dbReference type="InterPro" id="IPR000101">
    <property type="entry name" value="GGT_peptidase"/>
</dbReference>
<keyword evidence="2" id="KW-0808">Transferase</keyword>
<evidence type="ECO:0000256" key="5">
    <source>
        <dbReference type="ARBA" id="ARBA00023315"/>
    </source>
</evidence>
<evidence type="ECO:0000256" key="8">
    <source>
        <dbReference type="SAM" id="SignalP"/>
    </source>
</evidence>
<dbReference type="InterPro" id="IPR029055">
    <property type="entry name" value="Ntn_hydrolases_N"/>
</dbReference>
<dbReference type="GO" id="GO:0006751">
    <property type="term" value="P:glutathione catabolic process"/>
    <property type="evidence" value="ECO:0007669"/>
    <property type="project" value="InterPro"/>
</dbReference>
<evidence type="ECO:0000256" key="2">
    <source>
        <dbReference type="ARBA" id="ARBA00022679"/>
    </source>
</evidence>
<dbReference type="GO" id="GO:0006508">
    <property type="term" value="P:proteolysis"/>
    <property type="evidence" value="ECO:0007669"/>
    <property type="project" value="UniProtKB-KW"/>
</dbReference>
<dbReference type="SUPFAM" id="SSF56235">
    <property type="entry name" value="N-terminal nucleophile aminohydrolases (Ntn hydrolases)"/>
    <property type="match status" value="1"/>
</dbReference>
<evidence type="ECO:0000256" key="6">
    <source>
        <dbReference type="PIRSR" id="PIRSR600101-1"/>
    </source>
</evidence>
<evidence type="ECO:0000313" key="9">
    <source>
        <dbReference type="EMBL" id="PAV74239.1"/>
    </source>
</evidence>
<feature type="signal peptide" evidence="8">
    <location>
        <begin position="1"/>
        <end position="16"/>
    </location>
</feature>
<evidence type="ECO:0000313" key="10">
    <source>
        <dbReference type="Proteomes" id="UP000218231"/>
    </source>
</evidence>
<dbReference type="GO" id="GO:0036374">
    <property type="term" value="F:glutathione hydrolase activity"/>
    <property type="evidence" value="ECO:0007669"/>
    <property type="project" value="InterPro"/>
</dbReference>
<dbReference type="FunFam" id="1.10.246.130:FF:000005">
    <property type="entry name" value="Gamma-glutamyltranspeptidase 1, putative"/>
    <property type="match status" value="1"/>
</dbReference>
<dbReference type="Pfam" id="PF01019">
    <property type="entry name" value="G_glu_transpept"/>
    <property type="match status" value="1"/>
</dbReference>
<dbReference type="Gene3D" id="3.60.20.40">
    <property type="match status" value="1"/>
</dbReference>
<accession>A0A2A2KK87</accession>
<dbReference type="PANTHER" id="PTHR11686">
    <property type="entry name" value="GAMMA GLUTAMYL TRANSPEPTIDASE"/>
    <property type="match status" value="1"/>
</dbReference>
<dbReference type="Proteomes" id="UP000218231">
    <property type="component" value="Unassembled WGS sequence"/>
</dbReference>
<protein>
    <recommendedName>
        <fullName evidence="11">Gamma-glutamyltransferase</fullName>
    </recommendedName>
</protein>
<reference evidence="9 10" key="1">
    <citation type="journal article" date="2017" name="Curr. Biol.">
        <title>Genome architecture and evolution of a unichromosomal asexual nematode.</title>
        <authorList>
            <person name="Fradin H."/>
            <person name="Zegar C."/>
            <person name="Gutwein M."/>
            <person name="Lucas J."/>
            <person name="Kovtun M."/>
            <person name="Corcoran D."/>
            <person name="Baugh L.R."/>
            <person name="Kiontke K."/>
            <person name="Gunsalus K."/>
            <person name="Fitch D.H."/>
            <person name="Piano F."/>
        </authorList>
    </citation>
    <scope>NUCLEOTIDE SEQUENCE [LARGE SCALE GENOMIC DNA]</scope>
    <source>
        <strain evidence="9">PF1309</strain>
    </source>
</reference>
<evidence type="ECO:0008006" key="11">
    <source>
        <dbReference type="Google" id="ProtNLM"/>
    </source>
</evidence>
<feature type="chain" id="PRO_5012787757" description="Gamma-glutamyltransferase" evidence="8">
    <location>
        <begin position="17"/>
        <end position="409"/>
    </location>
</feature>
<feature type="binding site" evidence="7">
    <location>
        <position position="106"/>
    </location>
    <ligand>
        <name>L-glutamate</name>
        <dbReference type="ChEBI" id="CHEBI:29985"/>
    </ligand>
</feature>
<dbReference type="GO" id="GO:0016746">
    <property type="term" value="F:acyltransferase activity"/>
    <property type="evidence" value="ECO:0007669"/>
    <property type="project" value="UniProtKB-KW"/>
</dbReference>
<evidence type="ECO:0000256" key="3">
    <source>
        <dbReference type="ARBA" id="ARBA00022801"/>
    </source>
</evidence>
<comment type="caution">
    <text evidence="9">The sequence shown here is derived from an EMBL/GenBank/DDBJ whole genome shotgun (WGS) entry which is preliminary data.</text>
</comment>
<dbReference type="InterPro" id="IPR043137">
    <property type="entry name" value="GGT_ssub_C"/>
</dbReference>
<dbReference type="EMBL" id="LIAE01008382">
    <property type="protein sequence ID" value="PAV74239.1"/>
    <property type="molecule type" value="Genomic_DNA"/>
</dbReference>